<keyword evidence="2" id="KW-1185">Reference proteome</keyword>
<dbReference type="AlphaFoldDB" id="A0A5J4NV05"/>
<evidence type="ECO:0000313" key="1">
    <source>
        <dbReference type="EMBL" id="KAA3679393.1"/>
    </source>
</evidence>
<protein>
    <submittedName>
        <fullName evidence="1">Uncharacterized protein</fullName>
    </submittedName>
</protein>
<dbReference type="Proteomes" id="UP000324629">
    <property type="component" value="Unassembled WGS sequence"/>
</dbReference>
<comment type="caution">
    <text evidence="1">The sequence shown here is derived from an EMBL/GenBank/DDBJ whole genome shotgun (WGS) entry which is preliminary data.</text>
</comment>
<accession>A0A5J4NV05</accession>
<dbReference type="EMBL" id="QNGE01000752">
    <property type="protein sequence ID" value="KAA3679393.1"/>
    <property type="molecule type" value="Genomic_DNA"/>
</dbReference>
<sequence>MKAAGLASLTDFKGHLENFRTNGHILSPPTNSSSADSTISLTIPDVVNGSSSTCRSSKGVNSYVSAGFDEDYEVNDEEEVKTPRMSPTLDEIKKKLTHWKPTTKPLYPAADLTRPDSTGFTSRSLVDAFQKQCPYPLDKLYDESIPVQSRRSIKDNIRLNVEKCAMVDKVTLTGRAFTNHSSTIRRLESILTCPSSPLPRLTSYSSSSGSLIGNLSGLSLQPEELVMGDTIFSPLPPPSTVKTFLKDSEVDPSKAESSSVLSDLVTNGTYEQVSYLPVSDVL</sequence>
<proteinExistence type="predicted"/>
<organism evidence="1 2">
    <name type="scientific">Paragonimus westermani</name>
    <dbReference type="NCBI Taxonomy" id="34504"/>
    <lineage>
        <taxon>Eukaryota</taxon>
        <taxon>Metazoa</taxon>
        <taxon>Spiralia</taxon>
        <taxon>Lophotrochozoa</taxon>
        <taxon>Platyhelminthes</taxon>
        <taxon>Trematoda</taxon>
        <taxon>Digenea</taxon>
        <taxon>Plagiorchiida</taxon>
        <taxon>Troglotremata</taxon>
        <taxon>Troglotrematidae</taxon>
        <taxon>Paragonimus</taxon>
    </lineage>
</organism>
<reference evidence="1 2" key="1">
    <citation type="journal article" date="2019" name="Gigascience">
        <title>Whole-genome sequence of the oriental lung fluke Paragonimus westermani.</title>
        <authorList>
            <person name="Oey H."/>
            <person name="Zakrzewski M."/>
            <person name="Narain K."/>
            <person name="Devi K.R."/>
            <person name="Agatsuma T."/>
            <person name="Nawaratna S."/>
            <person name="Gobert G.N."/>
            <person name="Jones M.K."/>
            <person name="Ragan M.A."/>
            <person name="McManus D.P."/>
            <person name="Krause L."/>
        </authorList>
    </citation>
    <scope>NUCLEOTIDE SEQUENCE [LARGE SCALE GENOMIC DNA]</scope>
    <source>
        <strain evidence="1 2">IND2009</strain>
    </source>
</reference>
<gene>
    <name evidence="1" type="ORF">DEA37_0001586</name>
</gene>
<name>A0A5J4NV05_9TREM</name>
<evidence type="ECO:0000313" key="2">
    <source>
        <dbReference type="Proteomes" id="UP000324629"/>
    </source>
</evidence>